<dbReference type="Proteomes" id="UP001526147">
    <property type="component" value="Unassembled WGS sequence"/>
</dbReference>
<reference evidence="5 6" key="1">
    <citation type="submission" date="2022-10" db="EMBL/GenBank/DDBJ databases">
        <title>Draft genome assembly of moderately radiation resistant bacterium Metabacillus halosaccharovorans.</title>
        <authorList>
            <person name="Pal S."/>
            <person name="Gopinathan A."/>
        </authorList>
    </citation>
    <scope>NUCLEOTIDE SEQUENCE [LARGE SCALE GENOMIC DNA]</scope>
    <source>
        <strain evidence="5 6">VITHBRA001</strain>
    </source>
</reference>
<accession>A0ABT3DBS8</accession>
<feature type="transmembrane region" description="Helical" evidence="3">
    <location>
        <begin position="21"/>
        <end position="40"/>
    </location>
</feature>
<gene>
    <name evidence="5" type="ORF">OIH86_02460</name>
</gene>
<dbReference type="PANTHER" id="PTHR34216:SF3">
    <property type="entry name" value="POLY-BETA-1,6-N-ACETYL-D-GLUCOSAMINE N-DEACETYLASE"/>
    <property type="match status" value="1"/>
</dbReference>
<comment type="subcellular location">
    <subcellularLocation>
        <location evidence="1">Secreted</location>
    </subcellularLocation>
</comment>
<evidence type="ECO:0000256" key="3">
    <source>
        <dbReference type="SAM" id="Phobius"/>
    </source>
</evidence>
<keyword evidence="3" id="KW-0812">Transmembrane</keyword>
<dbReference type="InterPro" id="IPR002509">
    <property type="entry name" value="NODB_dom"/>
</dbReference>
<dbReference type="Gene3D" id="3.20.20.370">
    <property type="entry name" value="Glycoside hydrolase/deacetylase"/>
    <property type="match status" value="1"/>
</dbReference>
<name>A0ABT3DBS8_9BACI</name>
<protein>
    <submittedName>
        <fullName evidence="5">Polysaccharide deacetylase family protein</fullName>
    </submittedName>
</protein>
<dbReference type="PANTHER" id="PTHR34216">
    <property type="match status" value="1"/>
</dbReference>
<sequence>MSSNQSIFNYKLKNRNKYVKVIFQLAVLVLLVGIIIRAVFITDEYKPLSAKEMVNSDGFIALSYFGVDRSGSAKYISKEELEKQLSVLKKQGFETISQKQIIDFYQQGTPLPEKALFLSFEDGRNDSSIFSQKALETLNYKATMFTYADKMDTKDTKFLKPNHLQEMIESGFWELGSNGYRLTYINIFNGDGEYLGEIEENNVPDKTSIEYYNHYLMDYLRDEYMIPKETRTEMEERITKDYQFMHAIYEDRFSSMPKAYAIMHANSLYNNMHPAVEAANNKMIKEYFSLHFNRDVYAYNSSTENIYNLNRLQVAPNWPVNHLLMKIQHDSKWTIDFENGDKKIADNWKISNGVGEFDQHKIILTTEPGKEVIATLTEKLPSKFTASFDLKGNVMGAQSFTIQSSDSQNQLKMMLEKNVLNVYKVADQKDESELLFKQKLDEINWSGADYAFNKATQYDFMTTQQGSRIDEDEYPSTLKNDRHIVLSLADNKLKIKVDNKRIAEVEMPFSSSSYQLLLGGSMITKQNSHEQDTDSIYDSIIENVIIQSQDKTLYTVDESKSESFLRSVSQTSSDIIDFFIESF</sequence>
<evidence type="ECO:0000259" key="4">
    <source>
        <dbReference type="Pfam" id="PF01522"/>
    </source>
</evidence>
<dbReference type="InterPro" id="IPR011330">
    <property type="entry name" value="Glyco_hydro/deAcase_b/a-brl"/>
</dbReference>
<keyword evidence="2" id="KW-0732">Signal</keyword>
<evidence type="ECO:0000256" key="2">
    <source>
        <dbReference type="ARBA" id="ARBA00022729"/>
    </source>
</evidence>
<dbReference type="Pfam" id="PF01522">
    <property type="entry name" value="Polysacc_deac_1"/>
    <property type="match status" value="1"/>
</dbReference>
<organism evidence="5 6">
    <name type="scientific">Metabacillus halosaccharovorans</name>
    <dbReference type="NCBI Taxonomy" id="930124"/>
    <lineage>
        <taxon>Bacteria</taxon>
        <taxon>Bacillati</taxon>
        <taxon>Bacillota</taxon>
        <taxon>Bacilli</taxon>
        <taxon>Bacillales</taxon>
        <taxon>Bacillaceae</taxon>
        <taxon>Metabacillus</taxon>
    </lineage>
</organism>
<feature type="domain" description="NodB homology" evidence="4">
    <location>
        <begin position="111"/>
        <end position="252"/>
    </location>
</feature>
<dbReference type="EMBL" id="JAOYEY010000019">
    <property type="protein sequence ID" value="MCV9884508.1"/>
    <property type="molecule type" value="Genomic_DNA"/>
</dbReference>
<evidence type="ECO:0000313" key="6">
    <source>
        <dbReference type="Proteomes" id="UP001526147"/>
    </source>
</evidence>
<keyword evidence="3" id="KW-1133">Transmembrane helix</keyword>
<keyword evidence="6" id="KW-1185">Reference proteome</keyword>
<keyword evidence="3" id="KW-0472">Membrane</keyword>
<dbReference type="InterPro" id="IPR051398">
    <property type="entry name" value="Polysacch_Deacetylase"/>
</dbReference>
<evidence type="ECO:0000313" key="5">
    <source>
        <dbReference type="EMBL" id="MCV9884508.1"/>
    </source>
</evidence>
<proteinExistence type="predicted"/>
<dbReference type="SUPFAM" id="SSF88713">
    <property type="entry name" value="Glycoside hydrolase/deacetylase"/>
    <property type="match status" value="1"/>
</dbReference>
<evidence type="ECO:0000256" key="1">
    <source>
        <dbReference type="ARBA" id="ARBA00004613"/>
    </source>
</evidence>
<dbReference type="RefSeq" id="WP_264141461.1">
    <property type="nucleotide sequence ID" value="NZ_JAOYEY010000019.1"/>
</dbReference>
<comment type="caution">
    <text evidence="5">The sequence shown here is derived from an EMBL/GenBank/DDBJ whole genome shotgun (WGS) entry which is preliminary data.</text>
</comment>